<dbReference type="GeneID" id="30523165"/>
<gene>
    <name evidence="1" type="ORF">BQ3484_211</name>
</gene>
<sequence length="340" mass="40059">MGDIRWFRFLNNKDRDSLNRHYALSSGLIVRQERPDGNYYAYFRNHVDFATKTRRLPKNFHEVVMGRQKPRFDFDKAKSKEELDKAVEEVCLAVMKLVPLIRPENFIYFTSHRIGKVDLPDKYSAHLVINNYYYRNHTQTRELFNLVSKEISPESLAILDGGVYSSVQCFRILGNSKLGETRAKKYEKLFLGNQEYAFTTKYERMYDMELLRASLLGQVDGCSLLPDLIDESRPESQEDLEDDVVREVMRFCRNRIRDFPFRKRSVEGNMIMLQRVHPSLCPGCKRIHENENPYIKINVIDIYFVCRRGRPIYLGQLGEDCRDPLPFEEKEGVSTKFSLF</sequence>
<dbReference type="Proteomes" id="UP000201465">
    <property type="component" value="Segment"/>
</dbReference>
<evidence type="ECO:0000313" key="2">
    <source>
        <dbReference type="Proteomes" id="UP000201465"/>
    </source>
</evidence>
<dbReference type="RefSeq" id="YP_009329151.1">
    <property type="nucleotide sequence ID" value="NC_032108.1"/>
</dbReference>
<keyword evidence="1" id="KW-0547">Nucleotide-binding</keyword>
<dbReference type="OrthoDB" id="1626at10239"/>
<keyword evidence="1" id="KW-0378">Hydrolase</keyword>
<protein>
    <submittedName>
        <fullName evidence="1">DNA helicase/primase</fullName>
    </submittedName>
</protein>
<keyword evidence="2" id="KW-1185">Reference proteome</keyword>
<keyword evidence="1" id="KW-0067">ATP-binding</keyword>
<evidence type="ECO:0000313" key="1">
    <source>
        <dbReference type="EMBL" id="SHO33279.1"/>
    </source>
</evidence>
<reference evidence="1 2" key="1">
    <citation type="submission" date="2016-11" db="EMBL/GenBank/DDBJ databases">
        <authorList>
            <consortium name="Urmite Genomes"/>
        </authorList>
    </citation>
    <scope>NUCLEOTIDE SEQUENCE [LARGE SCALE GENOMIC DNA]</scope>
    <source>
        <strain evidence="1 2">A11</strain>
    </source>
</reference>
<name>A0A1M7XUB6_9VIRU</name>
<keyword evidence="1" id="KW-0347">Helicase</keyword>
<accession>A0A1M7XUB6</accession>
<organism evidence="1 2">
    <name type="scientific">Cedratvirus A11</name>
    <dbReference type="NCBI Taxonomy" id="1903266"/>
    <lineage>
        <taxon>Viruses</taxon>
        <taxon>Pithoviruses</taxon>
        <taxon>Orthocedratvirinae</taxon>
        <taxon>Alphacedratvirus</taxon>
        <taxon>Alphacedratvirus aljazairmassiliense</taxon>
    </lineage>
</organism>
<proteinExistence type="predicted"/>
<dbReference type="GO" id="GO:0004386">
    <property type="term" value="F:helicase activity"/>
    <property type="evidence" value="ECO:0007669"/>
    <property type="project" value="UniProtKB-KW"/>
</dbReference>
<dbReference type="EMBL" id="LT671577">
    <property type="protein sequence ID" value="SHO33279.1"/>
    <property type="molecule type" value="Genomic_DNA"/>
</dbReference>
<dbReference type="KEGG" id="vg:30523165"/>